<proteinExistence type="predicted"/>
<evidence type="ECO:0000313" key="2">
    <source>
        <dbReference type="Proteomes" id="UP000306236"/>
    </source>
</evidence>
<dbReference type="AlphaFoldDB" id="A0A4S5BLT8"/>
<sequence>MIKGLAITSPVVGRISIGKAIERYGKRLLQKDVGFTITTQVQHQASWILHRLDEPLRSGTATYVNACQQNQANTATSQLRSIPVKVLLNEPDSNLRADYCLFECKTGRAECVGNAEASRRQTAQGVETLLRTSPDQSQHKLGSNGKPYAGLNVVIDAVTTTPKTSKETQPPIGALGSYVFRTATYNSTWTWAARLRYWAAVSGNHLATWPLEVKPRAKSSTQSHSAPIFYADLVVRSGMSLAEAITHAKQDTQAKQEAGMDQQALDDAARLGQANGVFKNASVQGLGVMEEFYLVGNAEGVTTALPASSKRSTRTPSLAHELEIKAKAVDGSHQGFADSVQSNQPAIQGAV</sequence>
<dbReference type="Pfam" id="PF18897">
    <property type="entry name" value="Gp3-like"/>
    <property type="match status" value="1"/>
</dbReference>
<dbReference type="EMBL" id="SSWX01000020">
    <property type="protein sequence ID" value="THJ31741.1"/>
    <property type="molecule type" value="Genomic_DNA"/>
</dbReference>
<keyword evidence="2" id="KW-1185">Reference proteome</keyword>
<dbReference type="Proteomes" id="UP000306236">
    <property type="component" value="Unassembled WGS sequence"/>
</dbReference>
<accession>A0A4S5BLT8</accession>
<dbReference type="OrthoDB" id="8585509at2"/>
<comment type="caution">
    <text evidence="1">The sequence shown here is derived from an EMBL/GenBank/DDBJ whole genome shotgun (WGS) entry which is preliminary data.</text>
</comment>
<reference evidence="1 2" key="1">
    <citation type="submission" date="2019-04" db="EMBL/GenBank/DDBJ databases">
        <title>Lampropedia sp YIM MLB12 draf genome.</title>
        <authorList>
            <person name="Wang Y.-X."/>
        </authorList>
    </citation>
    <scope>NUCLEOTIDE SEQUENCE [LARGE SCALE GENOMIC DNA]</scope>
    <source>
        <strain evidence="1 2">YIM MLB12</strain>
    </source>
</reference>
<evidence type="ECO:0000313" key="1">
    <source>
        <dbReference type="EMBL" id="THJ31741.1"/>
    </source>
</evidence>
<name>A0A4S5BLT8_9BURK</name>
<protein>
    <submittedName>
        <fullName evidence="1">Uncharacterized protein</fullName>
    </submittedName>
</protein>
<dbReference type="RefSeq" id="WP_136407285.1">
    <property type="nucleotide sequence ID" value="NZ_SSWX01000020.1"/>
</dbReference>
<gene>
    <name evidence="1" type="ORF">E8K88_13895</name>
</gene>
<dbReference type="InterPro" id="IPR043991">
    <property type="entry name" value="Gp3-like"/>
</dbReference>
<organism evidence="1 2">
    <name type="scientific">Lampropedia aestuarii</name>
    <dbReference type="NCBI Taxonomy" id="2562762"/>
    <lineage>
        <taxon>Bacteria</taxon>
        <taxon>Pseudomonadati</taxon>
        <taxon>Pseudomonadota</taxon>
        <taxon>Betaproteobacteria</taxon>
        <taxon>Burkholderiales</taxon>
        <taxon>Comamonadaceae</taxon>
        <taxon>Lampropedia</taxon>
    </lineage>
</organism>